<dbReference type="RefSeq" id="XP_014543586.1">
    <property type="nucleotide sequence ID" value="XM_014688100.1"/>
</dbReference>
<evidence type="ECO:0000313" key="2">
    <source>
        <dbReference type="EMBL" id="QLI71521.1"/>
    </source>
</evidence>
<reference evidence="2 3" key="1">
    <citation type="submission" date="2020-07" db="EMBL/GenBank/DDBJ databases">
        <title>Telomere length de novo assembly of all 7 chromosomes of the fungus, Metarhizium brunneum, using a novel assembly pipeline.</title>
        <authorList>
            <person name="Saud z."/>
            <person name="Kortsinoglou A."/>
            <person name="Kouvelis V.N."/>
            <person name="Butt T.M."/>
        </authorList>
    </citation>
    <scope>NUCLEOTIDE SEQUENCE [LARGE SCALE GENOMIC DNA]</scope>
    <source>
        <strain evidence="2 3">4556</strain>
    </source>
</reference>
<organism evidence="2 3">
    <name type="scientific">Metarhizium brunneum</name>
    <dbReference type="NCBI Taxonomy" id="500148"/>
    <lineage>
        <taxon>Eukaryota</taxon>
        <taxon>Fungi</taxon>
        <taxon>Dikarya</taxon>
        <taxon>Ascomycota</taxon>
        <taxon>Pezizomycotina</taxon>
        <taxon>Sordariomycetes</taxon>
        <taxon>Hypocreomycetidae</taxon>
        <taxon>Hypocreales</taxon>
        <taxon>Clavicipitaceae</taxon>
        <taxon>Metarhizium</taxon>
    </lineage>
</organism>
<dbReference type="OrthoDB" id="5145289at2759"/>
<accession>A0A7D5YWZ9</accession>
<proteinExistence type="predicted"/>
<keyword evidence="3" id="KW-1185">Reference proteome</keyword>
<dbReference type="AlphaFoldDB" id="A0A7D5YWZ9"/>
<dbReference type="Proteomes" id="UP000510686">
    <property type="component" value="Chromosome 5"/>
</dbReference>
<protein>
    <submittedName>
        <fullName evidence="2">Uncharacterized protein</fullName>
    </submittedName>
</protein>
<feature type="compositionally biased region" description="Polar residues" evidence="1">
    <location>
        <begin position="34"/>
        <end position="43"/>
    </location>
</feature>
<feature type="region of interest" description="Disordered" evidence="1">
    <location>
        <begin position="29"/>
        <end position="52"/>
    </location>
</feature>
<dbReference type="EMBL" id="CP058936">
    <property type="protein sequence ID" value="QLI71521.1"/>
    <property type="molecule type" value="Genomic_DNA"/>
</dbReference>
<dbReference type="KEGG" id="mbrn:26243763"/>
<sequence>MKTPSPNAKRGFDKFFASTEGHEDLCQRLDAAIRQQQEATPEPSSDHESLEEDHRWQCTILHEHFGSSDIDKMRNAIWQPDYWKIECQHYANVLNQFLLRDTDGTATAQRWRTAASMYKDLLRLNGLSIDDIRLIRHSIESQKYWEKEKDVLQQQVALREHEMHEAACARKKDIQRQRRERVRRRLRAIEEEETSPPPNPKQALRLDSIATRTRLRSRSI</sequence>
<evidence type="ECO:0000313" key="3">
    <source>
        <dbReference type="Proteomes" id="UP000510686"/>
    </source>
</evidence>
<dbReference type="GeneID" id="26243763"/>
<gene>
    <name evidence="2" type="ORF">G6M90_00g083680</name>
</gene>
<name>A0A7D5YWZ9_9HYPO</name>
<evidence type="ECO:0000256" key="1">
    <source>
        <dbReference type="SAM" id="MobiDB-lite"/>
    </source>
</evidence>